<proteinExistence type="predicted"/>
<keyword evidence="1" id="KW-0489">Methyltransferase</keyword>
<dbReference type="Gene3D" id="3.40.50.150">
    <property type="entry name" value="Vaccinia Virus protein VP39"/>
    <property type="match status" value="1"/>
</dbReference>
<evidence type="ECO:0000313" key="2">
    <source>
        <dbReference type="Proteomes" id="UP000192738"/>
    </source>
</evidence>
<dbReference type="Proteomes" id="UP000192738">
    <property type="component" value="Unassembled WGS sequence"/>
</dbReference>
<protein>
    <submittedName>
        <fullName evidence="1">Putative SAM-dependent methyltransferase</fullName>
    </submittedName>
</protein>
<keyword evidence="2" id="KW-1185">Reference proteome</keyword>
<sequence length="274" mass="29770">MDLVVTTVHKPPLSVIQMAKDMAAEMSIPFVPRDRHSLAAIREQYEVNELIVATADGPIAHSEAGEYFFHLSMAELRIKNLINGKHDHMVTAMGLKAGMSVLDCTLGLATDAVVASFVTGANGAITGLESSPVIALITRYGLQNFSVQSEADITSALRRITVDNVDYCQYLEFLPDNSFDIIYFDPMFRNPINKSSSLKPIRTLADMRPLTLEAIRQACRAAKQKVVVKEAAGSSEFARLGIVTTVGGKYSSIKYGIIDCMPEKMAGGGPPWNG</sequence>
<dbReference type="GO" id="GO:0008990">
    <property type="term" value="F:rRNA (guanine-N2-)-methyltransferase activity"/>
    <property type="evidence" value="ECO:0007669"/>
    <property type="project" value="InterPro"/>
</dbReference>
<dbReference type="SUPFAM" id="SSF53335">
    <property type="entry name" value="S-adenosyl-L-methionine-dependent methyltransferases"/>
    <property type="match status" value="1"/>
</dbReference>
<dbReference type="EMBL" id="FWXI01000006">
    <property type="protein sequence ID" value="SMC62695.1"/>
    <property type="molecule type" value="Genomic_DNA"/>
</dbReference>
<name>A0A1W2APT0_9FIRM</name>
<dbReference type="RefSeq" id="WP_084575263.1">
    <property type="nucleotide sequence ID" value="NZ_CP155572.1"/>
</dbReference>
<keyword evidence="1" id="KW-0808">Transferase</keyword>
<accession>A0A1W2APT0</accession>
<dbReference type="InterPro" id="IPR029063">
    <property type="entry name" value="SAM-dependent_MTases_sf"/>
</dbReference>
<dbReference type="OrthoDB" id="1653798at2"/>
<dbReference type="InterPro" id="IPR007536">
    <property type="entry name" value="16SrRNA_methylTrfase_J"/>
</dbReference>
<dbReference type="PANTHER" id="PTHR36112:SF1">
    <property type="entry name" value="RIBOSOMAL RNA SMALL SUBUNIT METHYLTRANSFERASE J"/>
    <property type="match status" value="1"/>
</dbReference>
<dbReference type="Pfam" id="PF04445">
    <property type="entry name" value="SAM_MT"/>
    <property type="match status" value="1"/>
</dbReference>
<dbReference type="AlphaFoldDB" id="A0A1W2APT0"/>
<organism evidence="1 2">
    <name type="scientific">Sporomusa malonica</name>
    <dbReference type="NCBI Taxonomy" id="112901"/>
    <lineage>
        <taxon>Bacteria</taxon>
        <taxon>Bacillati</taxon>
        <taxon>Bacillota</taxon>
        <taxon>Negativicutes</taxon>
        <taxon>Selenomonadales</taxon>
        <taxon>Sporomusaceae</taxon>
        <taxon>Sporomusa</taxon>
    </lineage>
</organism>
<dbReference type="PANTHER" id="PTHR36112">
    <property type="entry name" value="RIBOSOMAL RNA SMALL SUBUNIT METHYLTRANSFERASE J"/>
    <property type="match status" value="1"/>
</dbReference>
<gene>
    <name evidence="1" type="ORF">SAMN04488500_10639</name>
</gene>
<dbReference type="STRING" id="112901.SAMN04488500_10639"/>
<evidence type="ECO:0000313" key="1">
    <source>
        <dbReference type="EMBL" id="SMC62695.1"/>
    </source>
</evidence>
<reference evidence="1 2" key="1">
    <citation type="submission" date="2017-04" db="EMBL/GenBank/DDBJ databases">
        <authorList>
            <person name="Afonso C.L."/>
            <person name="Miller P.J."/>
            <person name="Scott M.A."/>
            <person name="Spackman E."/>
            <person name="Goraichik I."/>
            <person name="Dimitrov K.M."/>
            <person name="Suarez D.L."/>
            <person name="Swayne D.E."/>
        </authorList>
    </citation>
    <scope>NUCLEOTIDE SEQUENCE [LARGE SCALE GENOMIC DNA]</scope>
    <source>
        <strain evidence="1 2">DSM 5090</strain>
    </source>
</reference>